<dbReference type="EMBL" id="NRSD01000024">
    <property type="protein sequence ID" value="MBK1646414.1"/>
    <property type="molecule type" value="Genomic_DNA"/>
</dbReference>
<proteinExistence type="predicted"/>
<gene>
    <name evidence="1" type="ORF">CKO25_17530</name>
</gene>
<evidence type="ECO:0000313" key="2">
    <source>
        <dbReference type="Proteomes" id="UP001138802"/>
    </source>
</evidence>
<dbReference type="Proteomes" id="UP001138802">
    <property type="component" value="Unassembled WGS sequence"/>
</dbReference>
<organism evidence="1 2">
    <name type="scientific">Thiocapsa imhoffii</name>
    <dbReference type="NCBI Taxonomy" id="382777"/>
    <lineage>
        <taxon>Bacteria</taxon>
        <taxon>Pseudomonadati</taxon>
        <taxon>Pseudomonadota</taxon>
        <taxon>Gammaproteobacteria</taxon>
        <taxon>Chromatiales</taxon>
        <taxon>Chromatiaceae</taxon>
        <taxon>Thiocapsa</taxon>
    </lineage>
</organism>
<reference evidence="1 2" key="1">
    <citation type="journal article" date="2020" name="Microorganisms">
        <title>Osmotic Adaptation and Compatible Solute Biosynthesis of Phototrophic Bacteria as Revealed from Genome Analyses.</title>
        <authorList>
            <person name="Imhoff J.F."/>
            <person name="Rahn T."/>
            <person name="Kunzel S."/>
            <person name="Keller A."/>
            <person name="Neulinger S.C."/>
        </authorList>
    </citation>
    <scope>NUCLEOTIDE SEQUENCE [LARGE SCALE GENOMIC DNA]</scope>
    <source>
        <strain evidence="1 2">DSM 21303</strain>
    </source>
</reference>
<keyword evidence="2" id="KW-1185">Reference proteome</keyword>
<dbReference type="AlphaFoldDB" id="A0A9X1B9Y6"/>
<protein>
    <submittedName>
        <fullName evidence="1">Uncharacterized protein</fullName>
    </submittedName>
</protein>
<dbReference type="RefSeq" id="WP_200389226.1">
    <property type="nucleotide sequence ID" value="NZ_NRSD01000024.1"/>
</dbReference>
<evidence type="ECO:0000313" key="1">
    <source>
        <dbReference type="EMBL" id="MBK1646414.1"/>
    </source>
</evidence>
<comment type="caution">
    <text evidence="1">The sequence shown here is derived from an EMBL/GenBank/DDBJ whole genome shotgun (WGS) entry which is preliminary data.</text>
</comment>
<accession>A0A9X1B9Y6</accession>
<sequence>MELPFTHRPGRRERQLRRCHENPLFAWPLKEVTPEALLAAQKADHDDMLAFRDDFRAAVQDAVDLPPDAGSEPILALKERLERLYEQSFALPETHTEERAALRKLIALIMQAIRRAAGTDPLARQELADEDEAREIHFRLLEQPLVADLLHPETLITPAELAPTILSASVEEVAALLEILDSGECAALAEHMTRLLDERSASGIDLSSAVHRLAMIRAHR</sequence>
<name>A0A9X1B9Y6_9GAMM</name>